<dbReference type="AntiFam" id="ANF00142">
    <property type="entry name" value="Shadow ORF (opposite yadG)"/>
</dbReference>
<dbReference type="AntiFam" id="ANF00095">
    <property type="entry name" value="Shadow ORF (opposite ABC transporters)"/>
</dbReference>
<name>A0A1L3GSF9_9BACT</name>
<evidence type="ECO:0000313" key="2">
    <source>
        <dbReference type="Proteomes" id="UP000182517"/>
    </source>
</evidence>
<dbReference type="KEGG" id="pef:A7E78_14090"/>
<reference evidence="1 2" key="1">
    <citation type="journal article" date="2017" name="Genome Announc.">
        <title>Complete Genome Sequences of Two Acetylene-Fermenting Pelobacter acetylenicus Strains.</title>
        <authorList>
            <person name="Sutton J.M."/>
            <person name="Baesman S.M."/>
            <person name="Fierst J.L."/>
            <person name="Poret-Peterson A.T."/>
            <person name="Oremland R.S."/>
            <person name="Dunlap D.S."/>
            <person name="Akob D.M."/>
        </authorList>
    </citation>
    <scope>NUCLEOTIDE SEQUENCE [LARGE SCALE GENOMIC DNA]</scope>
    <source>
        <strain evidence="1 2">SFB93</strain>
    </source>
</reference>
<keyword evidence="2" id="KW-1185">Reference proteome</keyword>
<dbReference type="Proteomes" id="UP000182517">
    <property type="component" value="Chromosome"/>
</dbReference>
<proteinExistence type="predicted"/>
<organism evidence="1 2">
    <name type="scientific">Syntrophotalea acetylenivorans</name>
    <dbReference type="NCBI Taxonomy" id="1842532"/>
    <lineage>
        <taxon>Bacteria</taxon>
        <taxon>Pseudomonadati</taxon>
        <taxon>Thermodesulfobacteriota</taxon>
        <taxon>Desulfuromonadia</taxon>
        <taxon>Desulfuromonadales</taxon>
        <taxon>Syntrophotaleaceae</taxon>
        <taxon>Syntrophotalea</taxon>
    </lineage>
</organism>
<accession>A0A1L3GSF9</accession>
<gene>
    <name evidence="1" type="ORF">A7E78_14090</name>
</gene>
<evidence type="ECO:0000313" key="1">
    <source>
        <dbReference type="EMBL" id="APG28861.1"/>
    </source>
</evidence>
<dbReference type="EMBL" id="CP015519">
    <property type="protein sequence ID" value="APG28861.1"/>
    <property type="molecule type" value="Genomic_DNA"/>
</dbReference>
<protein>
    <submittedName>
        <fullName evidence="1">Uncharacterized protein</fullName>
    </submittedName>
</protein>
<sequence>MFEQNQVVKVFCRGGQVVVHHHQGLARFLGSLQHVENRSLGGRIDSGKGFVKQQDIRSLRQGPGQKYALLLPAGKLADLALGEVLHADHA</sequence>
<dbReference type="AlphaFoldDB" id="A0A1L3GSF9"/>